<keyword evidence="3" id="KW-0012">Acyltransferase</keyword>
<protein>
    <recommendedName>
        <fullName evidence="1">[Ribosomal protein bS18]-alanine N-acetyltransferase</fullName>
        <ecNumber evidence="1">2.3.1.266</ecNumber>
    </recommendedName>
</protein>
<keyword evidence="3" id="KW-0808">Transferase</keyword>
<feature type="domain" description="N-acetyltransferase" evidence="2">
    <location>
        <begin position="1"/>
        <end position="147"/>
    </location>
</feature>
<dbReference type="NCBIfam" id="TIGR01575">
    <property type="entry name" value="rimI"/>
    <property type="match status" value="1"/>
</dbReference>
<dbReference type="EC" id="2.3.1.266" evidence="1"/>
<evidence type="ECO:0000256" key="1">
    <source>
        <dbReference type="RuleBase" id="RU363094"/>
    </source>
</evidence>
<evidence type="ECO:0000313" key="3">
    <source>
        <dbReference type="EMBL" id="MET3526667.1"/>
    </source>
</evidence>
<gene>
    <name evidence="3" type="ORF">ABID41_001762</name>
</gene>
<dbReference type="Pfam" id="PF00583">
    <property type="entry name" value="Acetyltransf_1"/>
    <property type="match status" value="1"/>
</dbReference>
<comment type="function">
    <text evidence="1">Acetylates the N-terminal alanine of ribosomal protein bS18.</text>
</comment>
<dbReference type="Proteomes" id="UP001549110">
    <property type="component" value="Unassembled WGS sequence"/>
</dbReference>
<dbReference type="SUPFAM" id="SSF55729">
    <property type="entry name" value="Acyl-CoA N-acyltransferases (Nat)"/>
    <property type="match status" value="1"/>
</dbReference>
<sequence length="150" mass="15672">MTLRPADAGEAWALAELHARAFDHPWPAQDIAELLASPGAFALVAEDERLAGFILCRAIAGEAEILTLAVDPAARRRGLARAMVEACAGLARAAQADVMFLEVSAGNLPAIGLYEGAGFVQVGVRSGYYDLGAGERADALVMRLELGHGS</sequence>
<dbReference type="PANTHER" id="PTHR43072">
    <property type="entry name" value="N-ACETYLTRANSFERASE"/>
    <property type="match status" value="1"/>
</dbReference>
<proteinExistence type="inferred from homology"/>
<keyword evidence="4" id="KW-1185">Reference proteome</keyword>
<dbReference type="InterPro" id="IPR006464">
    <property type="entry name" value="AcTrfase_RimI/Ard1"/>
</dbReference>
<comment type="similarity">
    <text evidence="1">Belongs to the acetyltransferase family. RimI subfamily.</text>
</comment>
<dbReference type="Gene3D" id="3.40.630.30">
    <property type="match status" value="1"/>
</dbReference>
<dbReference type="GO" id="GO:0008999">
    <property type="term" value="F:protein-N-terminal-alanine acetyltransferase activity"/>
    <property type="evidence" value="ECO:0007669"/>
    <property type="project" value="UniProtKB-EC"/>
</dbReference>
<comment type="subcellular location">
    <subcellularLocation>
        <location evidence="1">Cytoplasm</location>
    </subcellularLocation>
</comment>
<name>A0ABV2EIT2_9CAUL</name>
<comment type="catalytic activity">
    <reaction evidence="1">
        <text>N-terminal L-alanyl-[ribosomal protein bS18] + acetyl-CoA = N-terminal N(alpha)-acetyl-L-alanyl-[ribosomal protein bS18] + CoA + H(+)</text>
        <dbReference type="Rhea" id="RHEA:43756"/>
        <dbReference type="Rhea" id="RHEA-COMP:10676"/>
        <dbReference type="Rhea" id="RHEA-COMP:10677"/>
        <dbReference type="ChEBI" id="CHEBI:15378"/>
        <dbReference type="ChEBI" id="CHEBI:57287"/>
        <dbReference type="ChEBI" id="CHEBI:57288"/>
        <dbReference type="ChEBI" id="CHEBI:64718"/>
        <dbReference type="ChEBI" id="CHEBI:83683"/>
        <dbReference type="EC" id="2.3.1.266"/>
    </reaction>
</comment>
<keyword evidence="1" id="KW-0963">Cytoplasm</keyword>
<dbReference type="EMBL" id="JBEPLU010000001">
    <property type="protein sequence ID" value="MET3526667.1"/>
    <property type="molecule type" value="Genomic_DNA"/>
</dbReference>
<dbReference type="InterPro" id="IPR000182">
    <property type="entry name" value="GNAT_dom"/>
</dbReference>
<evidence type="ECO:0000313" key="4">
    <source>
        <dbReference type="Proteomes" id="UP001549110"/>
    </source>
</evidence>
<comment type="caution">
    <text evidence="3">The sequence shown here is derived from an EMBL/GenBank/DDBJ whole genome shotgun (WGS) entry which is preliminary data.</text>
</comment>
<dbReference type="InterPro" id="IPR016181">
    <property type="entry name" value="Acyl_CoA_acyltransferase"/>
</dbReference>
<reference evidence="3 4" key="1">
    <citation type="submission" date="2024-06" db="EMBL/GenBank/DDBJ databases">
        <title>Genomic Encyclopedia of Type Strains, Phase IV (KMG-IV): sequencing the most valuable type-strain genomes for metagenomic binning, comparative biology and taxonomic classification.</title>
        <authorList>
            <person name="Goeker M."/>
        </authorList>
    </citation>
    <scope>NUCLEOTIDE SEQUENCE [LARGE SCALE GENOMIC DNA]</scope>
    <source>
        <strain evidence="3 4">DSM 17809</strain>
    </source>
</reference>
<dbReference type="RefSeq" id="WP_354297434.1">
    <property type="nucleotide sequence ID" value="NZ_JBEPLU010000001.1"/>
</dbReference>
<dbReference type="PROSITE" id="PS51186">
    <property type="entry name" value="GNAT"/>
    <property type="match status" value="1"/>
</dbReference>
<organism evidence="3 4">
    <name type="scientific">Phenylobacterium koreense</name>
    <dbReference type="NCBI Taxonomy" id="266125"/>
    <lineage>
        <taxon>Bacteria</taxon>
        <taxon>Pseudomonadati</taxon>
        <taxon>Pseudomonadota</taxon>
        <taxon>Alphaproteobacteria</taxon>
        <taxon>Caulobacterales</taxon>
        <taxon>Caulobacteraceae</taxon>
        <taxon>Phenylobacterium</taxon>
    </lineage>
</organism>
<accession>A0ABV2EIT2</accession>
<evidence type="ECO:0000259" key="2">
    <source>
        <dbReference type="PROSITE" id="PS51186"/>
    </source>
</evidence>